<dbReference type="AlphaFoldDB" id="A0A8B9GUZ2"/>
<dbReference type="InterPro" id="IPR028103">
    <property type="entry name" value="Spatacsin"/>
</dbReference>
<dbReference type="GO" id="GO:0030425">
    <property type="term" value="C:dendrite"/>
    <property type="evidence" value="ECO:0007669"/>
    <property type="project" value="TreeGrafter"/>
</dbReference>
<dbReference type="Pfam" id="PF14649">
    <property type="entry name" value="Spatacsin_C"/>
    <property type="match status" value="1"/>
</dbReference>
<dbReference type="PANTHER" id="PTHR13650:SF0">
    <property type="entry name" value="SPATACSIN"/>
    <property type="match status" value="1"/>
</dbReference>
<evidence type="ECO:0000313" key="3">
    <source>
        <dbReference type="Proteomes" id="UP000694621"/>
    </source>
</evidence>
<dbReference type="GO" id="GO:0048489">
    <property type="term" value="P:synaptic vesicle transport"/>
    <property type="evidence" value="ECO:0007669"/>
    <property type="project" value="TreeGrafter"/>
</dbReference>
<dbReference type="InterPro" id="IPR028107">
    <property type="entry name" value="Spatacsin_C_dom"/>
</dbReference>
<dbReference type="Proteomes" id="UP000694621">
    <property type="component" value="Unplaced"/>
</dbReference>
<evidence type="ECO:0000313" key="2">
    <source>
        <dbReference type="Ensembl" id="ENSAMXP00005004250.1"/>
    </source>
</evidence>
<dbReference type="Ensembl" id="ENSAMXT00005004825.1">
    <property type="protein sequence ID" value="ENSAMXP00005004250.1"/>
    <property type="gene ID" value="ENSAMXG00005001465.1"/>
</dbReference>
<dbReference type="PANTHER" id="PTHR13650">
    <property type="entry name" value="SPATACSIN"/>
    <property type="match status" value="1"/>
</dbReference>
<dbReference type="GO" id="GO:0045202">
    <property type="term" value="C:synapse"/>
    <property type="evidence" value="ECO:0007669"/>
    <property type="project" value="TreeGrafter"/>
</dbReference>
<organism evidence="2 3">
    <name type="scientific">Astyanax mexicanus</name>
    <name type="common">Blind cave fish</name>
    <name type="synonym">Astyanax fasciatus mexicanus</name>
    <dbReference type="NCBI Taxonomy" id="7994"/>
    <lineage>
        <taxon>Eukaryota</taxon>
        <taxon>Metazoa</taxon>
        <taxon>Chordata</taxon>
        <taxon>Craniata</taxon>
        <taxon>Vertebrata</taxon>
        <taxon>Euteleostomi</taxon>
        <taxon>Actinopterygii</taxon>
        <taxon>Neopterygii</taxon>
        <taxon>Teleostei</taxon>
        <taxon>Ostariophysi</taxon>
        <taxon>Characiformes</taxon>
        <taxon>Characoidei</taxon>
        <taxon>Acestrorhamphidae</taxon>
        <taxon>Acestrorhamphinae</taxon>
        <taxon>Astyanax</taxon>
    </lineage>
</organism>
<proteinExistence type="predicted"/>
<reference evidence="2" key="1">
    <citation type="submission" date="2025-08" db="UniProtKB">
        <authorList>
            <consortium name="Ensembl"/>
        </authorList>
    </citation>
    <scope>IDENTIFICATION</scope>
</reference>
<gene>
    <name evidence="2" type="primary">spg11</name>
</gene>
<dbReference type="GO" id="GO:0030424">
    <property type="term" value="C:axon"/>
    <property type="evidence" value="ECO:0007669"/>
    <property type="project" value="TreeGrafter"/>
</dbReference>
<dbReference type="GO" id="GO:0007409">
    <property type="term" value="P:axonogenesis"/>
    <property type="evidence" value="ECO:0007669"/>
    <property type="project" value="TreeGrafter"/>
</dbReference>
<dbReference type="GO" id="GO:0007268">
    <property type="term" value="P:chemical synaptic transmission"/>
    <property type="evidence" value="ECO:0007669"/>
    <property type="project" value="TreeGrafter"/>
</dbReference>
<sequence>WAEAVLAGLMQKALEVALLPENDLCKDVHNTVKAKMAKGCSLLCCLNAGGKLAVSDVSERGGPVHVLEDSHTDFFWEVLTERSKTDGSPRLLTVGPACELRLHEVDPEIPPSLLFEYPAHRLLQLPKEKDSMNELVSAKLLSFSDGRCFLLLNMAVLVQLLYVEGSVEPEAVSSCLINLPPEIRETFVDYQLCRSTLFVLTSTGFIYVFDSVEGKHLATVNLPEYYASRQREAESVTPLSSFCLLHISQDLSMAVAATSQNQALALDLNDYFRIHTDQLLCQQSPTLPPLIPTKPCDQDSISSVAHSQSVLGINFQTDHSWEARLKLLYKKAKAPEPPALRLPWYGDVPNSECRRMAATANLGQPCAPPGGILTSFTVPEQTTPTMLNVSEFSVVLTFTSAGNSSTMLAHWDLESQSVTYHCADAPAAPVRRSEEEHLSLILKESGLSLVLFTVSQEELLNRLMVFGSAGVVDSLCHLNDWGRCSMPIHALQAGLKNRQLDMVDFFLKSKENILCPPTGYGVLEQSPANTTQMQLKSKYAQDLCPALDLLHSAIRDTYAEAQSQQFCEQLLNITLNFLNTQIRVLLSSAPELDANLQECVKILSGYISELRTYLRKYPWLVGGDQTPAPKQPPDMTMEELWESLSVEDVVKQAILCSEIPRAQAYLRKHSCPEQKLEELRRTGLRLAFNCLTHRDLQQATTLLTNMGFNVKEQLHSICVYTADRDLRAYMVEELKRQNHLSSEEMEKVEFIKQIENLCSAPAARCLKAVDKNRVLQISQSEVENRALLQEMHGPLSSSFQSLLGSVRLDWVRHWDNNTQKTVLLSRLPEPLLGSCDPAVLWSYLTSLHDQTRNTAWLTSMAAQDRENTAAPQWPALTADIVNGNTCCSGYMRDQILDMLARLRKTKFAFKLLDSIPTVPLAELGCTVELLILAHDCFSLTCNMEGIVKVLQAARHLSHKHLAHGEGYGLLVRLLTGIGRYNEMTYVFDLLNQNHRFEMLLRKKVESNTRLKTALLDYLKRCLPGDSEKHNMVALCFSMRREIGENHEGAARTQLKLIESQPWAVTPELKSGLEKVLFLLKDAVESYSKDSCMRQALRCVKLAKLITLQLHFLNHGQDHRVVNLRPPELLNAIVALPRCYQAFVVAEAYDYSPDWAEVLYQKVILKGDFSYLEEYKQHRQLSANLFDEISKKLLKNKPPNSASQNLKKLLQHCEDVYTHYELAYNHKFIDVANMLLQDSKTNSYLSDRLKT</sequence>
<protein>
    <recommendedName>
        <fullName evidence="1">Spatacsin C-terminal domain-containing protein</fullName>
    </recommendedName>
</protein>
<feature type="domain" description="Spatacsin C-terminal" evidence="1">
    <location>
        <begin position="917"/>
        <end position="1192"/>
    </location>
</feature>
<dbReference type="GO" id="GO:0005737">
    <property type="term" value="C:cytoplasm"/>
    <property type="evidence" value="ECO:0007669"/>
    <property type="project" value="TreeGrafter"/>
</dbReference>
<name>A0A8B9GUZ2_ASTMX</name>
<evidence type="ECO:0000259" key="1">
    <source>
        <dbReference type="Pfam" id="PF14649"/>
    </source>
</evidence>
<accession>A0A8B9GUZ2</accession>
<dbReference type="GO" id="GO:0008088">
    <property type="term" value="P:axo-dendritic transport"/>
    <property type="evidence" value="ECO:0007669"/>
    <property type="project" value="TreeGrafter"/>
</dbReference>